<reference evidence="3 4" key="1">
    <citation type="submission" date="2018-09" db="EMBL/GenBank/DDBJ databases">
        <title>Genome Sequence of Paenibacillus lautus Strain E7593-69, Azo Dye-Degrading Bacteria, Isolated from Commercial Tattoo Inks.</title>
        <authorList>
            <person name="Nho S.W."/>
            <person name="Kim S.-J."/>
            <person name="Kweon O."/>
            <person name="Cerniglia C.E."/>
        </authorList>
    </citation>
    <scope>NUCLEOTIDE SEQUENCE [LARGE SCALE GENOMIC DNA]</scope>
    <source>
        <strain evidence="3 4">E7593-69</strain>
    </source>
</reference>
<feature type="signal peptide" evidence="1">
    <location>
        <begin position="1"/>
        <end position="26"/>
    </location>
</feature>
<dbReference type="Proteomes" id="UP000266552">
    <property type="component" value="Chromosome"/>
</dbReference>
<gene>
    <name evidence="3" type="ORF">D5F53_08040</name>
</gene>
<evidence type="ECO:0000256" key="1">
    <source>
        <dbReference type="SAM" id="SignalP"/>
    </source>
</evidence>
<evidence type="ECO:0000313" key="4">
    <source>
        <dbReference type="Proteomes" id="UP000266552"/>
    </source>
</evidence>
<dbReference type="KEGG" id="plw:D5F53_08040"/>
<name>A0A385TLB9_PAELA</name>
<evidence type="ECO:0000259" key="2">
    <source>
        <dbReference type="PROSITE" id="PS51272"/>
    </source>
</evidence>
<keyword evidence="4" id="KW-1185">Reference proteome</keyword>
<proteinExistence type="predicted"/>
<keyword evidence="1" id="KW-0732">Signal</keyword>
<protein>
    <submittedName>
        <fullName evidence="3">S-layer homology domain-containing protein</fullName>
    </submittedName>
</protein>
<evidence type="ECO:0000313" key="3">
    <source>
        <dbReference type="EMBL" id="AYB43237.1"/>
    </source>
</evidence>
<sequence length="405" mass="46093">MFLKRWSQLLSLTLILSFCMTSVASAAESGQAKYAWAHESIDFLRSHGVFENMEYRTKTLGRMVTKADLTLMVHRLFTDFRVDADKKFNIPGVPNGHPSYQIFKDVYGSMPSAPNGLIGAADRINYDDETFKYIPEKVLTRWDLLITLNALFDDIGYSLELSDGEDIARLRAIKDLPKRYFNSYNQYEKWKYAYQPLAAEIGLMQDKEYGPSLASDLDYVKAYALLGFAEAGIMKPDAKGYFRPNQKVTLAETAVVLHRIYDYYDGGSYVREPSPDDLIPNGSRFFIYKDSPSAHGSSPVSDFALVNSDALPEFYLALKATEKIDLQINVNGEPSYYTYEQLSNPKQPVRIPLNGAYHAEFIPIIRSKGQIATGDNNNIEVMYYYADTFQDFTQAIWYEPTLQLK</sequence>
<organism evidence="3 4">
    <name type="scientific">Paenibacillus lautus</name>
    <name type="common">Bacillus lautus</name>
    <dbReference type="NCBI Taxonomy" id="1401"/>
    <lineage>
        <taxon>Bacteria</taxon>
        <taxon>Bacillati</taxon>
        <taxon>Bacillota</taxon>
        <taxon>Bacilli</taxon>
        <taxon>Bacillales</taxon>
        <taxon>Paenibacillaceae</taxon>
        <taxon>Paenibacillus</taxon>
    </lineage>
</organism>
<dbReference type="EMBL" id="CP032412">
    <property type="protein sequence ID" value="AYB43237.1"/>
    <property type="molecule type" value="Genomic_DNA"/>
</dbReference>
<dbReference type="PROSITE" id="PS51272">
    <property type="entry name" value="SLH"/>
    <property type="match status" value="1"/>
</dbReference>
<dbReference type="Pfam" id="PF00395">
    <property type="entry name" value="SLH"/>
    <property type="match status" value="1"/>
</dbReference>
<accession>A0A385TLB9</accession>
<feature type="domain" description="SLH" evidence="2">
    <location>
        <begin position="207"/>
        <end position="271"/>
    </location>
</feature>
<dbReference type="InterPro" id="IPR001119">
    <property type="entry name" value="SLH_dom"/>
</dbReference>
<dbReference type="AlphaFoldDB" id="A0A385TLB9"/>
<feature type="chain" id="PRO_5017376340" evidence="1">
    <location>
        <begin position="27"/>
        <end position="405"/>
    </location>
</feature>